<dbReference type="EMBL" id="MU006776">
    <property type="protein sequence ID" value="KAF2646094.1"/>
    <property type="molecule type" value="Genomic_DNA"/>
</dbReference>
<name>A0A6A6SIN4_9PLEO</name>
<evidence type="ECO:0000256" key="1">
    <source>
        <dbReference type="SAM" id="Phobius"/>
    </source>
</evidence>
<sequence>MTHSCQVFPASLSAEHARIYSSLTPLLGIYILLPWWRRRYERARFTLREAAYLVLGKLADKASRTWRLGIRSLARCCMVFGSG</sequence>
<proteinExistence type="predicted"/>
<dbReference type="Proteomes" id="UP000799753">
    <property type="component" value="Unassembled WGS sequence"/>
</dbReference>
<evidence type="ECO:0000313" key="3">
    <source>
        <dbReference type="Proteomes" id="UP000799753"/>
    </source>
</evidence>
<dbReference type="AlphaFoldDB" id="A0A6A6SIN4"/>
<organism evidence="2 3">
    <name type="scientific">Massarina eburnea CBS 473.64</name>
    <dbReference type="NCBI Taxonomy" id="1395130"/>
    <lineage>
        <taxon>Eukaryota</taxon>
        <taxon>Fungi</taxon>
        <taxon>Dikarya</taxon>
        <taxon>Ascomycota</taxon>
        <taxon>Pezizomycotina</taxon>
        <taxon>Dothideomycetes</taxon>
        <taxon>Pleosporomycetidae</taxon>
        <taxon>Pleosporales</taxon>
        <taxon>Massarineae</taxon>
        <taxon>Massarinaceae</taxon>
        <taxon>Massarina</taxon>
    </lineage>
</organism>
<protein>
    <submittedName>
        <fullName evidence="2">Uncharacterized protein</fullName>
    </submittedName>
</protein>
<keyword evidence="1" id="KW-1133">Transmembrane helix</keyword>
<gene>
    <name evidence="2" type="ORF">P280DRAFT_1382</name>
</gene>
<keyword evidence="1" id="KW-0472">Membrane</keyword>
<keyword evidence="3" id="KW-1185">Reference proteome</keyword>
<evidence type="ECO:0000313" key="2">
    <source>
        <dbReference type="EMBL" id="KAF2646094.1"/>
    </source>
</evidence>
<reference evidence="2" key="1">
    <citation type="journal article" date="2020" name="Stud. Mycol.">
        <title>101 Dothideomycetes genomes: a test case for predicting lifestyles and emergence of pathogens.</title>
        <authorList>
            <person name="Haridas S."/>
            <person name="Albert R."/>
            <person name="Binder M."/>
            <person name="Bloem J."/>
            <person name="Labutti K."/>
            <person name="Salamov A."/>
            <person name="Andreopoulos B."/>
            <person name="Baker S."/>
            <person name="Barry K."/>
            <person name="Bills G."/>
            <person name="Bluhm B."/>
            <person name="Cannon C."/>
            <person name="Castanera R."/>
            <person name="Culley D."/>
            <person name="Daum C."/>
            <person name="Ezra D."/>
            <person name="Gonzalez J."/>
            <person name="Henrissat B."/>
            <person name="Kuo A."/>
            <person name="Liang C."/>
            <person name="Lipzen A."/>
            <person name="Lutzoni F."/>
            <person name="Magnuson J."/>
            <person name="Mondo S."/>
            <person name="Nolan M."/>
            <person name="Ohm R."/>
            <person name="Pangilinan J."/>
            <person name="Park H.-J."/>
            <person name="Ramirez L."/>
            <person name="Alfaro M."/>
            <person name="Sun H."/>
            <person name="Tritt A."/>
            <person name="Yoshinaga Y."/>
            <person name="Zwiers L.-H."/>
            <person name="Turgeon B."/>
            <person name="Goodwin S."/>
            <person name="Spatafora J."/>
            <person name="Crous P."/>
            <person name="Grigoriev I."/>
        </authorList>
    </citation>
    <scope>NUCLEOTIDE SEQUENCE</scope>
    <source>
        <strain evidence="2">CBS 473.64</strain>
    </source>
</reference>
<feature type="transmembrane region" description="Helical" evidence="1">
    <location>
        <begin position="17"/>
        <end position="36"/>
    </location>
</feature>
<accession>A0A6A6SIN4</accession>
<keyword evidence="1" id="KW-0812">Transmembrane</keyword>